<dbReference type="CDD" id="cd03506">
    <property type="entry name" value="Delta6-FADS-like"/>
    <property type="match status" value="1"/>
</dbReference>
<keyword evidence="1" id="KW-0812">Transmembrane</keyword>
<feature type="transmembrane region" description="Helical" evidence="1">
    <location>
        <begin position="66"/>
        <end position="88"/>
    </location>
</feature>
<dbReference type="Pfam" id="PF00487">
    <property type="entry name" value="FA_desaturase"/>
    <property type="match status" value="1"/>
</dbReference>
<reference evidence="3 4" key="1">
    <citation type="submission" date="2020-09" db="EMBL/GenBank/DDBJ databases">
        <title>Echinicola sp. CAU 1574 isolated from sand of Sido Beach.</title>
        <authorList>
            <person name="Kim W."/>
        </authorList>
    </citation>
    <scope>NUCLEOTIDE SEQUENCE [LARGE SCALE GENOMIC DNA]</scope>
    <source>
        <strain evidence="3 4">CAU 1574</strain>
    </source>
</reference>
<proteinExistence type="predicted"/>
<comment type="caution">
    <text evidence="3">The sequence shown here is derived from an EMBL/GenBank/DDBJ whole genome shotgun (WGS) entry which is preliminary data.</text>
</comment>
<feature type="transmembrane region" description="Helical" evidence="1">
    <location>
        <begin position="161"/>
        <end position="179"/>
    </location>
</feature>
<sequence length="359" mass="41603">MSQSLKFVDSENSLFFTTTKKRIDEYFKENNLSRKANSAMVSKTVVYLISFVSLYVLILADFLPLYLTLILAVCLGMNMAFIGFNICHDALHGSYSSKPVVNRSLGFLFNVIGASEYVWRITHNKVHHTYTNIVGHDGDLDVAPGMIRVSKGEKTKKAYQYQHIYAFLLYSLSSLSWFFRKDYLKFFQENIGAHTNKHPRKEYFFLFFYKAMYYTLFIVIPLLVMDITWWQFLIGYLLMNFAEGLALALVFQLAHLVEETEMPEPEQSQNISEAWAIHQMKTTANFSVNSKLATFLCGGLNFQVEHHLFPKICHIHYPAISKILQKTANEFDVPYLSNRTFFTALQSHYRFLKKHGRAA</sequence>
<dbReference type="InterPro" id="IPR012171">
    <property type="entry name" value="Fatty_acid_desaturase"/>
</dbReference>
<evidence type="ECO:0000313" key="3">
    <source>
        <dbReference type="EMBL" id="MBD8489052.1"/>
    </source>
</evidence>
<evidence type="ECO:0000313" key="4">
    <source>
        <dbReference type="Proteomes" id="UP000647133"/>
    </source>
</evidence>
<feature type="transmembrane region" description="Helical" evidence="1">
    <location>
        <begin position="44"/>
        <end position="60"/>
    </location>
</feature>
<keyword evidence="1" id="KW-0472">Membrane</keyword>
<evidence type="ECO:0000259" key="2">
    <source>
        <dbReference type="Pfam" id="PF00487"/>
    </source>
</evidence>
<keyword evidence="1" id="KW-1133">Transmembrane helix</keyword>
<accession>A0ABR9AJV3</accession>
<dbReference type="RefSeq" id="WP_192009943.1">
    <property type="nucleotide sequence ID" value="NZ_JACYTQ010000003.1"/>
</dbReference>
<evidence type="ECO:0000256" key="1">
    <source>
        <dbReference type="SAM" id="Phobius"/>
    </source>
</evidence>
<dbReference type="PIRSF" id="PIRSF015921">
    <property type="entry name" value="FA_sphinglp_des"/>
    <property type="match status" value="1"/>
</dbReference>
<feature type="domain" description="Fatty acid desaturase" evidence="2">
    <location>
        <begin position="67"/>
        <end position="336"/>
    </location>
</feature>
<keyword evidence="4" id="KW-1185">Reference proteome</keyword>
<dbReference type="InterPro" id="IPR005804">
    <property type="entry name" value="FA_desaturase_dom"/>
</dbReference>
<dbReference type="Proteomes" id="UP000647133">
    <property type="component" value="Unassembled WGS sequence"/>
</dbReference>
<gene>
    <name evidence="3" type="ORF">IFO69_09870</name>
</gene>
<name>A0ABR9AJV3_9BACT</name>
<feature type="transmembrane region" description="Helical" evidence="1">
    <location>
        <begin position="229"/>
        <end position="251"/>
    </location>
</feature>
<dbReference type="EMBL" id="JACYTQ010000003">
    <property type="protein sequence ID" value="MBD8489052.1"/>
    <property type="molecule type" value="Genomic_DNA"/>
</dbReference>
<dbReference type="PANTHER" id="PTHR19353:SF19">
    <property type="entry name" value="DELTA(5) FATTY ACID DESATURASE C-RELATED"/>
    <property type="match status" value="1"/>
</dbReference>
<feature type="transmembrane region" description="Helical" evidence="1">
    <location>
        <begin position="100"/>
        <end position="119"/>
    </location>
</feature>
<organism evidence="3 4">
    <name type="scientific">Echinicola arenosa</name>
    <dbReference type="NCBI Taxonomy" id="2774144"/>
    <lineage>
        <taxon>Bacteria</taxon>
        <taxon>Pseudomonadati</taxon>
        <taxon>Bacteroidota</taxon>
        <taxon>Cytophagia</taxon>
        <taxon>Cytophagales</taxon>
        <taxon>Cyclobacteriaceae</taxon>
        <taxon>Echinicola</taxon>
    </lineage>
</organism>
<feature type="transmembrane region" description="Helical" evidence="1">
    <location>
        <begin position="203"/>
        <end position="223"/>
    </location>
</feature>
<dbReference type="PANTHER" id="PTHR19353">
    <property type="entry name" value="FATTY ACID DESATURASE 2"/>
    <property type="match status" value="1"/>
</dbReference>
<protein>
    <submittedName>
        <fullName evidence="3">Acyl-CoA desaturase</fullName>
    </submittedName>
</protein>